<reference evidence="2 3" key="1">
    <citation type="submission" date="2015-09" db="EMBL/GenBank/DDBJ databases">
        <title>Atta colombica WGS genome.</title>
        <authorList>
            <person name="Nygaard S."/>
            <person name="Hu H."/>
            <person name="Boomsma J."/>
            <person name="Zhang G."/>
        </authorList>
    </citation>
    <scope>NUCLEOTIDE SEQUENCE [LARGE SCALE GENOMIC DNA]</scope>
    <source>
        <strain evidence="2">Treedump-2</strain>
        <tissue evidence="2">Whole body</tissue>
    </source>
</reference>
<evidence type="ECO:0000313" key="2">
    <source>
        <dbReference type="EMBL" id="KYM78792.1"/>
    </source>
</evidence>
<name>A0A195B3D5_9HYME</name>
<feature type="compositionally biased region" description="Basic and acidic residues" evidence="1">
    <location>
        <begin position="33"/>
        <end position="66"/>
    </location>
</feature>
<dbReference type="STRING" id="520822.A0A195B3D5"/>
<gene>
    <name evidence="2" type="ORF">ALC53_10846</name>
</gene>
<feature type="region of interest" description="Disordered" evidence="1">
    <location>
        <begin position="11"/>
        <end position="70"/>
    </location>
</feature>
<feature type="region of interest" description="Disordered" evidence="1">
    <location>
        <begin position="140"/>
        <end position="182"/>
    </location>
</feature>
<dbReference type="EMBL" id="KQ976641">
    <property type="protein sequence ID" value="KYM78792.1"/>
    <property type="molecule type" value="Genomic_DNA"/>
</dbReference>
<protein>
    <submittedName>
        <fullName evidence="2">Uncharacterized protein</fullName>
    </submittedName>
</protein>
<accession>A0A195B3D5</accession>
<evidence type="ECO:0000256" key="1">
    <source>
        <dbReference type="SAM" id="MobiDB-lite"/>
    </source>
</evidence>
<dbReference type="Proteomes" id="UP000078540">
    <property type="component" value="Unassembled WGS sequence"/>
</dbReference>
<sequence>MERQHFVVLIDPVGRGRKTKHSSTGDESAACGERAREIVGRREKDRHGKRESGIEGTGRESRDPHPADSYNFNHQLATLLPPRGRVICEKHVDLWVEEGQLYSFISSYISCKSCAAARPLLERSSESFGRFADYESPGCKADMAEGSAEEEQSSTAAPASPPADLRTLNTQLSPPYHHQPHLQPRLQHLQHSNMLATAVPPRHSLSMLSHQVKAEAELDAPCDVPLNLKSEKRKFETDRAPFAFAKTAVMCIYMQIFAYLTDTSANRKPLNARRMHRHEYSSTRGPEDFTGHTIEAAKPSTGFAAEAATLSRPSRIRRRKFHVAESGALTVRWIDTP</sequence>
<organism evidence="2 3">
    <name type="scientific">Atta colombica</name>
    <dbReference type="NCBI Taxonomy" id="520822"/>
    <lineage>
        <taxon>Eukaryota</taxon>
        <taxon>Metazoa</taxon>
        <taxon>Ecdysozoa</taxon>
        <taxon>Arthropoda</taxon>
        <taxon>Hexapoda</taxon>
        <taxon>Insecta</taxon>
        <taxon>Pterygota</taxon>
        <taxon>Neoptera</taxon>
        <taxon>Endopterygota</taxon>
        <taxon>Hymenoptera</taxon>
        <taxon>Apocrita</taxon>
        <taxon>Aculeata</taxon>
        <taxon>Formicoidea</taxon>
        <taxon>Formicidae</taxon>
        <taxon>Myrmicinae</taxon>
        <taxon>Atta</taxon>
    </lineage>
</organism>
<evidence type="ECO:0000313" key="3">
    <source>
        <dbReference type="Proteomes" id="UP000078540"/>
    </source>
</evidence>
<proteinExistence type="predicted"/>
<keyword evidence="3" id="KW-1185">Reference proteome</keyword>
<feature type="compositionally biased region" description="Low complexity" evidence="1">
    <location>
        <begin position="171"/>
        <end position="182"/>
    </location>
</feature>
<dbReference type="AlphaFoldDB" id="A0A195B3D5"/>